<dbReference type="GO" id="GO:0003676">
    <property type="term" value="F:nucleic acid binding"/>
    <property type="evidence" value="ECO:0007669"/>
    <property type="project" value="InterPro"/>
</dbReference>
<dbReference type="EMBL" id="VSSQ01025500">
    <property type="protein sequence ID" value="MPM73665.1"/>
    <property type="molecule type" value="Genomic_DNA"/>
</dbReference>
<dbReference type="HAMAP" id="MF_00048">
    <property type="entry name" value="UPF0102"/>
    <property type="match status" value="1"/>
</dbReference>
<gene>
    <name evidence="1" type="ORF">SDC9_120647</name>
</gene>
<dbReference type="AlphaFoldDB" id="A0A645C7R2"/>
<dbReference type="PANTHER" id="PTHR34039">
    <property type="entry name" value="UPF0102 PROTEIN YRAN"/>
    <property type="match status" value="1"/>
</dbReference>
<dbReference type="Pfam" id="PF02021">
    <property type="entry name" value="UPF0102"/>
    <property type="match status" value="1"/>
</dbReference>
<dbReference type="PANTHER" id="PTHR34039:SF1">
    <property type="entry name" value="UPF0102 PROTEIN YRAN"/>
    <property type="match status" value="1"/>
</dbReference>
<proteinExistence type="inferred from homology"/>
<dbReference type="InterPro" id="IPR003509">
    <property type="entry name" value="UPF0102_YraN-like"/>
</dbReference>
<reference evidence="1" key="1">
    <citation type="submission" date="2019-08" db="EMBL/GenBank/DDBJ databases">
        <authorList>
            <person name="Kucharzyk K."/>
            <person name="Murdoch R.W."/>
            <person name="Higgins S."/>
            <person name="Loffler F."/>
        </authorList>
    </citation>
    <scope>NUCLEOTIDE SEQUENCE</scope>
</reference>
<organism evidence="1">
    <name type="scientific">bioreactor metagenome</name>
    <dbReference type="NCBI Taxonomy" id="1076179"/>
    <lineage>
        <taxon>unclassified sequences</taxon>
        <taxon>metagenomes</taxon>
        <taxon>ecological metagenomes</taxon>
    </lineage>
</organism>
<dbReference type="InterPro" id="IPR011856">
    <property type="entry name" value="tRNA_endonuc-like_dom_sf"/>
</dbReference>
<dbReference type="SUPFAM" id="SSF52980">
    <property type="entry name" value="Restriction endonuclease-like"/>
    <property type="match status" value="1"/>
</dbReference>
<sequence>MSNRSDGTAGEQRAAQYLKKQGLKLLALNYRAANAEIDIIAKDRDTLVFAEVKSRRSERFGLGREAVTADKRAKIAAAASAYMLENGLSDAPARFDVVEVNLNSGQILHIKNAFITGE</sequence>
<dbReference type="NCBIfam" id="TIGR00252">
    <property type="entry name" value="YraN family protein"/>
    <property type="match status" value="1"/>
</dbReference>
<evidence type="ECO:0000313" key="1">
    <source>
        <dbReference type="EMBL" id="MPM73665.1"/>
    </source>
</evidence>
<accession>A0A645C7R2</accession>
<protein>
    <submittedName>
        <fullName evidence="1">Uncharacterized protein</fullName>
    </submittedName>
</protein>
<dbReference type="NCBIfam" id="NF009150">
    <property type="entry name" value="PRK12497.1-3"/>
    <property type="match status" value="1"/>
</dbReference>
<dbReference type="Gene3D" id="3.40.1350.10">
    <property type="match status" value="1"/>
</dbReference>
<name>A0A645C7R2_9ZZZZ</name>
<dbReference type="InterPro" id="IPR011335">
    <property type="entry name" value="Restrct_endonuc-II-like"/>
</dbReference>
<comment type="caution">
    <text evidence="1">The sequence shown here is derived from an EMBL/GenBank/DDBJ whole genome shotgun (WGS) entry which is preliminary data.</text>
</comment>